<gene>
    <name evidence="7" type="primary">LOC100834284</name>
    <name evidence="6" type="ORF">BRADI_5g15090v3</name>
</gene>
<evidence type="ECO:0000256" key="4">
    <source>
        <dbReference type="ARBA" id="ARBA00022989"/>
    </source>
</evidence>
<evidence type="ECO:0000256" key="3">
    <source>
        <dbReference type="ARBA" id="ARBA00022692"/>
    </source>
</evidence>
<evidence type="ECO:0000256" key="5">
    <source>
        <dbReference type="ARBA" id="ARBA00023136"/>
    </source>
</evidence>
<organism evidence="6">
    <name type="scientific">Brachypodium distachyon</name>
    <name type="common">Purple false brome</name>
    <name type="synonym">Trachynia distachya</name>
    <dbReference type="NCBI Taxonomy" id="15368"/>
    <lineage>
        <taxon>Eukaryota</taxon>
        <taxon>Viridiplantae</taxon>
        <taxon>Streptophyta</taxon>
        <taxon>Embryophyta</taxon>
        <taxon>Tracheophyta</taxon>
        <taxon>Spermatophyta</taxon>
        <taxon>Magnoliopsida</taxon>
        <taxon>Liliopsida</taxon>
        <taxon>Poales</taxon>
        <taxon>Poaceae</taxon>
        <taxon>BOP clade</taxon>
        <taxon>Pooideae</taxon>
        <taxon>Stipodae</taxon>
        <taxon>Brachypodieae</taxon>
        <taxon>Brachypodium</taxon>
    </lineage>
</organism>
<keyword evidence="3" id="KW-0812">Transmembrane</keyword>
<comment type="similarity">
    <text evidence="2">Belongs to the TDE1 family.</text>
</comment>
<evidence type="ECO:0000256" key="2">
    <source>
        <dbReference type="ARBA" id="ARBA00006665"/>
    </source>
</evidence>
<reference evidence="6 7" key="1">
    <citation type="journal article" date="2010" name="Nature">
        <title>Genome sequencing and analysis of the model grass Brachypodium distachyon.</title>
        <authorList>
            <consortium name="International Brachypodium Initiative"/>
        </authorList>
    </citation>
    <scope>NUCLEOTIDE SEQUENCE [LARGE SCALE GENOMIC DNA]</scope>
    <source>
        <strain evidence="6">Bd21</strain>
        <strain evidence="7">cv. Bd21</strain>
    </source>
</reference>
<dbReference type="EnsemblPlants" id="KQJ83457">
    <property type="protein sequence ID" value="KQJ83457"/>
    <property type="gene ID" value="BRADI_5g15090v3"/>
</dbReference>
<reference evidence="6" key="2">
    <citation type="submission" date="2017-06" db="EMBL/GenBank/DDBJ databases">
        <title>WGS assembly of Brachypodium distachyon.</title>
        <authorList>
            <consortium name="The International Brachypodium Initiative"/>
            <person name="Lucas S."/>
            <person name="Harmon-Smith M."/>
            <person name="Lail K."/>
            <person name="Tice H."/>
            <person name="Grimwood J."/>
            <person name="Bruce D."/>
            <person name="Barry K."/>
            <person name="Shu S."/>
            <person name="Lindquist E."/>
            <person name="Wang M."/>
            <person name="Pitluck S."/>
            <person name="Vogel J.P."/>
            <person name="Garvin D.F."/>
            <person name="Mockler T.C."/>
            <person name="Schmutz J."/>
            <person name="Rokhsar D."/>
            <person name="Bevan M.W."/>
        </authorList>
    </citation>
    <scope>NUCLEOTIDE SEQUENCE</scope>
    <source>
        <strain evidence="6">Bd21</strain>
    </source>
</reference>
<proteinExistence type="inferred from homology"/>
<dbReference type="EnsemblPlants" id="KQJ83458">
    <property type="protein sequence ID" value="KQJ83458"/>
    <property type="gene ID" value="BRADI_5g15090v3"/>
</dbReference>
<dbReference type="EMBL" id="CM000884">
    <property type="protein sequence ID" value="KQJ83458.1"/>
    <property type="molecule type" value="Genomic_DNA"/>
</dbReference>
<dbReference type="PANTHER" id="PTHR10383:SF23">
    <property type="entry name" value="SERINC-DOMAIN CONTAINING SERINE AND SPHINGOLIPID BIOSYNTHESIS PROTEIN"/>
    <property type="match status" value="1"/>
</dbReference>
<comment type="subcellular location">
    <subcellularLocation>
        <location evidence="1">Membrane</location>
        <topology evidence="1">Multi-pass membrane protein</topology>
    </subcellularLocation>
</comment>
<evidence type="ECO:0000313" key="7">
    <source>
        <dbReference type="EnsemblPlants" id="KQJ83457"/>
    </source>
</evidence>
<reference evidence="7" key="3">
    <citation type="submission" date="2018-08" db="UniProtKB">
        <authorList>
            <consortium name="EnsemblPlants"/>
        </authorList>
    </citation>
    <scope>IDENTIFICATION</scope>
    <source>
        <strain evidence="7">cv. Bd21</strain>
    </source>
</reference>
<dbReference type="Gramene" id="KQJ83457">
    <property type="protein sequence ID" value="KQJ83457"/>
    <property type="gene ID" value="BRADI_5g15090v3"/>
</dbReference>
<dbReference type="InterPro" id="IPR005016">
    <property type="entry name" value="TDE1/TMS"/>
</dbReference>
<dbReference type="OrthoDB" id="5963193at2759"/>
<evidence type="ECO:0000313" key="8">
    <source>
        <dbReference type="Proteomes" id="UP000008810"/>
    </source>
</evidence>
<name>A0A0Q3P3S6_BRADI</name>
<dbReference type="ExpressionAtlas" id="A0A0Q3P3S6">
    <property type="expression patterns" value="baseline"/>
</dbReference>
<dbReference type="GO" id="GO:0016020">
    <property type="term" value="C:membrane"/>
    <property type="evidence" value="ECO:0000318"/>
    <property type="project" value="GO_Central"/>
</dbReference>
<dbReference type="Proteomes" id="UP000008810">
    <property type="component" value="Chromosome 5"/>
</dbReference>
<protein>
    <recommendedName>
        <fullName evidence="9">Serine incorporator</fullName>
    </recommendedName>
</protein>
<evidence type="ECO:0008006" key="9">
    <source>
        <dbReference type="Google" id="ProtNLM"/>
    </source>
</evidence>
<accession>A0A0Q3P3S6</accession>
<evidence type="ECO:0000256" key="1">
    <source>
        <dbReference type="ARBA" id="ARBA00004141"/>
    </source>
</evidence>
<dbReference type="PANTHER" id="PTHR10383">
    <property type="entry name" value="SERINE INCORPORATOR"/>
    <property type="match status" value="1"/>
</dbReference>
<evidence type="ECO:0000313" key="6">
    <source>
        <dbReference type="EMBL" id="KQJ83457.1"/>
    </source>
</evidence>
<keyword evidence="8" id="KW-1185">Reference proteome</keyword>
<dbReference type="AlphaFoldDB" id="A0A0Q3P3S6"/>
<dbReference type="Pfam" id="PF03348">
    <property type="entry name" value="Serinc"/>
    <property type="match status" value="2"/>
</dbReference>
<keyword evidence="4" id="KW-1133">Transmembrane helix</keyword>
<dbReference type="EMBL" id="CM000884">
    <property type="protein sequence ID" value="KQJ83457.1"/>
    <property type="molecule type" value="Genomic_DNA"/>
</dbReference>
<keyword evidence="5" id="KW-0472">Membrane</keyword>
<sequence>MTKIQGAGPLYNDSGVYEARKRQSLRARYVYGFIFFATNLLAWFIRDYGAKVLHGLHNIPVCGAGDSKCFHSGGVLRVSLGCFWQIFFWLMFATTFGTRKLDEVRNSWHSGCWALKFLVYVGSIAIPFIIPNIFIQLYGEIARMGAGIFLILQLISMLHLISWCNNRWMPHPGSNQCGLFGLLLSTVSFIASFAGIAVLYALYVPKSSCVFNIFTIIFTAILVKIMMAVSLHSKVNEGLLSSGIMGSYVVFLCWSALHSQPQTEKCHSEMKIWKDGNWATIVSFIIAICSIAMATFSTGIDTRSFQFRNDEVQLEEDVPYSYEIFHIVFAMGAMYFAMLFISWELHHPTREWSIDVGWASTWVKFMNEWLAASIYIWRLIARAISRKTSANDEESAPHILVA</sequence>
<dbReference type="Gramene" id="KQJ83458">
    <property type="protein sequence ID" value="KQJ83458"/>
    <property type="gene ID" value="BRADI_5g15090v3"/>
</dbReference>